<feature type="transmembrane region" description="Helical" evidence="7">
    <location>
        <begin position="122"/>
        <end position="143"/>
    </location>
</feature>
<accession>A0A8A3PQE2</accession>
<dbReference type="Proteomes" id="UP000672032">
    <property type="component" value="Chromosome 9"/>
</dbReference>
<gene>
    <name evidence="9" type="ORF">DSL72_008861</name>
</gene>
<dbReference type="PANTHER" id="PTHR33048:SF47">
    <property type="entry name" value="INTEGRAL MEMBRANE PROTEIN-RELATED"/>
    <property type="match status" value="1"/>
</dbReference>
<keyword evidence="4 7" id="KW-0472">Membrane</keyword>
<dbReference type="EMBL" id="CP063413">
    <property type="protein sequence ID" value="QSZ37762.1"/>
    <property type="molecule type" value="Genomic_DNA"/>
</dbReference>
<organism evidence="9 10">
    <name type="scientific">Monilinia vaccinii-corymbosi</name>
    <dbReference type="NCBI Taxonomy" id="61207"/>
    <lineage>
        <taxon>Eukaryota</taxon>
        <taxon>Fungi</taxon>
        <taxon>Dikarya</taxon>
        <taxon>Ascomycota</taxon>
        <taxon>Pezizomycotina</taxon>
        <taxon>Leotiomycetes</taxon>
        <taxon>Helotiales</taxon>
        <taxon>Sclerotiniaceae</taxon>
        <taxon>Monilinia</taxon>
    </lineage>
</organism>
<evidence type="ECO:0000313" key="10">
    <source>
        <dbReference type="Proteomes" id="UP000672032"/>
    </source>
</evidence>
<evidence type="ECO:0000256" key="1">
    <source>
        <dbReference type="ARBA" id="ARBA00004141"/>
    </source>
</evidence>
<feature type="transmembrane region" description="Helical" evidence="7">
    <location>
        <begin position="12"/>
        <end position="29"/>
    </location>
</feature>
<dbReference type="InterPro" id="IPR052337">
    <property type="entry name" value="SAT4-like"/>
</dbReference>
<feature type="transmembrane region" description="Helical" evidence="7">
    <location>
        <begin position="41"/>
        <end position="62"/>
    </location>
</feature>
<feature type="transmembrane region" description="Helical" evidence="7">
    <location>
        <begin position="87"/>
        <end position="110"/>
    </location>
</feature>
<keyword evidence="3 7" id="KW-1133">Transmembrane helix</keyword>
<dbReference type="OrthoDB" id="5378633at2759"/>
<evidence type="ECO:0000256" key="2">
    <source>
        <dbReference type="ARBA" id="ARBA00022692"/>
    </source>
</evidence>
<evidence type="ECO:0000256" key="3">
    <source>
        <dbReference type="ARBA" id="ARBA00022989"/>
    </source>
</evidence>
<feature type="domain" description="Rhodopsin" evidence="8">
    <location>
        <begin position="26"/>
        <end position="164"/>
    </location>
</feature>
<feature type="region of interest" description="Disordered" evidence="6">
    <location>
        <begin position="309"/>
        <end position="338"/>
    </location>
</feature>
<comment type="similarity">
    <text evidence="5">Belongs to the SAT4 family.</text>
</comment>
<evidence type="ECO:0000313" key="9">
    <source>
        <dbReference type="EMBL" id="QSZ37762.1"/>
    </source>
</evidence>
<dbReference type="Pfam" id="PF20684">
    <property type="entry name" value="Fung_rhodopsin"/>
    <property type="match status" value="1"/>
</dbReference>
<reference evidence="9" key="1">
    <citation type="submission" date="2020-10" db="EMBL/GenBank/DDBJ databases">
        <title>Genome Sequence of Monilinia vaccinii-corymbosi Sheds Light on Mummy Berry Disease Infection of Blueberry and Mating Type.</title>
        <authorList>
            <person name="Yow A.G."/>
            <person name="Zhang Y."/>
            <person name="Bansal K."/>
            <person name="Eacker S.M."/>
            <person name="Sullivan S."/>
            <person name="Liachko I."/>
            <person name="Cubeta M.A."/>
            <person name="Rollins J.A."/>
            <person name="Ashrafi H."/>
        </authorList>
    </citation>
    <scope>NUCLEOTIDE SEQUENCE</scope>
    <source>
        <strain evidence="9">RL-1</strain>
    </source>
</reference>
<name>A0A8A3PQE2_9HELO</name>
<dbReference type="GO" id="GO:0016020">
    <property type="term" value="C:membrane"/>
    <property type="evidence" value="ECO:0007669"/>
    <property type="project" value="UniProtKB-SubCell"/>
</dbReference>
<comment type="subcellular location">
    <subcellularLocation>
        <location evidence="1">Membrane</location>
        <topology evidence="1">Multi-pass membrane protein</topology>
    </subcellularLocation>
</comment>
<proteinExistence type="inferred from homology"/>
<dbReference type="InterPro" id="IPR049326">
    <property type="entry name" value="Rhodopsin_dom_fungi"/>
</dbReference>
<evidence type="ECO:0000256" key="5">
    <source>
        <dbReference type="ARBA" id="ARBA00038359"/>
    </source>
</evidence>
<evidence type="ECO:0000256" key="4">
    <source>
        <dbReference type="ARBA" id="ARBA00023136"/>
    </source>
</evidence>
<evidence type="ECO:0000256" key="7">
    <source>
        <dbReference type="SAM" id="Phobius"/>
    </source>
</evidence>
<evidence type="ECO:0000256" key="6">
    <source>
        <dbReference type="SAM" id="MobiDB-lite"/>
    </source>
</evidence>
<keyword evidence="2 7" id="KW-0812">Transmembrane</keyword>
<sequence>MIQSALHVAHTAYAVTGIVFLLACTRFVLRRLKNERIYPDDWLMIVALLLLIENTSTFPVLFSSSGDGSIAFMDDEGISETELDKKIIFVSRITHVTYIWLLKACILIYYYRLTARQPEQRYVITASWGTACTWTITMLLWMLECRPFNLNWQIADPPPKCANGVSAGELGWFLGPLLVRSYIPKFQANIHQVNHCDKYHLDHYPIANDLANSDGHMLVVISVMRTIMQESGSDDPNDKFFWGELECLGMAFFANAPIINALYCRYKNGPVSNNLASRSARNTDDVEFCSVEDSREMCFMEALRAFEPESMKESGQGPIKNLPPAKLAPSTPNLGEPRRKAISNANMLLSVSRSRRGGQRDSLHCLQSVEVVQESEPADPNNPMTPNALGGVGRVETKIYHHDDSPLPRNTDLLEELYSSAHRSMTFEDILVHGPPRKN</sequence>
<evidence type="ECO:0000259" key="8">
    <source>
        <dbReference type="Pfam" id="PF20684"/>
    </source>
</evidence>
<dbReference type="PANTHER" id="PTHR33048">
    <property type="entry name" value="PTH11-LIKE INTEGRAL MEMBRANE PROTEIN (AFU_ORTHOLOGUE AFUA_5G11245)"/>
    <property type="match status" value="1"/>
</dbReference>
<keyword evidence="10" id="KW-1185">Reference proteome</keyword>
<protein>
    <recommendedName>
        <fullName evidence="8">Rhodopsin domain-containing protein</fullName>
    </recommendedName>
</protein>
<dbReference type="AlphaFoldDB" id="A0A8A3PQE2"/>